<gene>
    <name evidence="2" type="ORF">RHODO2019_10285</name>
</gene>
<dbReference type="RefSeq" id="WP_265381712.1">
    <property type="nucleotide sequence ID" value="NZ_CP110615.1"/>
</dbReference>
<feature type="compositionally biased region" description="Basic and acidic residues" evidence="1">
    <location>
        <begin position="107"/>
        <end position="117"/>
    </location>
</feature>
<reference evidence="2" key="1">
    <citation type="submission" date="2022-10" db="EMBL/GenBank/DDBJ databases">
        <title>Rhodococcus sp.75.</title>
        <authorList>
            <person name="Sun M."/>
        </authorList>
    </citation>
    <scope>NUCLEOTIDE SEQUENCE</scope>
    <source>
        <strain evidence="2">75</strain>
    </source>
</reference>
<dbReference type="Gene3D" id="1.20.120.450">
    <property type="entry name" value="dinb family like domain"/>
    <property type="match status" value="1"/>
</dbReference>
<accession>A0ABY6NW35</accession>
<evidence type="ECO:0000313" key="2">
    <source>
        <dbReference type="EMBL" id="UZJ23605.1"/>
    </source>
</evidence>
<evidence type="ECO:0000313" key="3">
    <source>
        <dbReference type="Proteomes" id="UP001164965"/>
    </source>
</evidence>
<dbReference type="EMBL" id="CP110615">
    <property type="protein sequence ID" value="UZJ23605.1"/>
    <property type="molecule type" value="Genomic_DNA"/>
</dbReference>
<feature type="region of interest" description="Disordered" evidence="1">
    <location>
        <begin position="91"/>
        <end position="153"/>
    </location>
</feature>
<dbReference type="Proteomes" id="UP001164965">
    <property type="component" value="Chromosome"/>
</dbReference>
<proteinExistence type="predicted"/>
<protein>
    <submittedName>
        <fullName evidence="2">DinB family protein</fullName>
    </submittedName>
</protein>
<organism evidence="2 3">
    <name type="scientific">Rhodococcus antarcticus</name>
    <dbReference type="NCBI Taxonomy" id="2987751"/>
    <lineage>
        <taxon>Bacteria</taxon>
        <taxon>Bacillati</taxon>
        <taxon>Actinomycetota</taxon>
        <taxon>Actinomycetes</taxon>
        <taxon>Mycobacteriales</taxon>
        <taxon>Nocardiaceae</taxon>
        <taxon>Rhodococcus</taxon>
    </lineage>
</organism>
<name>A0ABY6NW35_9NOCA</name>
<dbReference type="InterPro" id="IPR007061">
    <property type="entry name" value="MST-like"/>
</dbReference>
<sequence>MSQQIVERVPPPLVADETTMLAAWLDYHRETLAQKVSGVGPVRIREAAVAPSTLSLLGLVRHMADNERYWFREVVAGERVQEYWAVDDDGDEDLLGAHPGARSLRRPAADRPGRRDALLTGPRGSIGPCDSAVPTPFSSQAPRCSCSPRARAR</sequence>
<dbReference type="InterPro" id="IPR034660">
    <property type="entry name" value="DinB/YfiT-like"/>
</dbReference>
<keyword evidence="3" id="KW-1185">Reference proteome</keyword>
<evidence type="ECO:0000256" key="1">
    <source>
        <dbReference type="SAM" id="MobiDB-lite"/>
    </source>
</evidence>
<dbReference type="SUPFAM" id="SSF109854">
    <property type="entry name" value="DinB/YfiT-like putative metalloenzymes"/>
    <property type="match status" value="1"/>
</dbReference>
<dbReference type="Pfam" id="PF04978">
    <property type="entry name" value="MST"/>
    <property type="match status" value="1"/>
</dbReference>